<dbReference type="EMBL" id="JAASRS010000001">
    <property type="protein sequence ID" value="NIK13553.1"/>
    <property type="molecule type" value="Genomic_DNA"/>
</dbReference>
<organism evidence="1 2">
    <name type="scientific">Saccharococcus thermophilus</name>
    <dbReference type="NCBI Taxonomy" id="29396"/>
    <lineage>
        <taxon>Bacteria</taxon>
        <taxon>Bacillati</taxon>
        <taxon>Bacillota</taxon>
        <taxon>Bacilli</taxon>
        <taxon>Bacillales</taxon>
        <taxon>Anoxybacillaceae</taxon>
        <taxon>Saccharococcus</taxon>
    </lineage>
</organism>
<dbReference type="AlphaFoldDB" id="A0A846ME05"/>
<accession>A0A846ME05</accession>
<evidence type="ECO:0000313" key="2">
    <source>
        <dbReference type="Proteomes" id="UP000532769"/>
    </source>
</evidence>
<sequence length="42" mass="4945">MDYNEQVRQELLASVSGLLDELLNKRVEEGSWTICKCWNIFI</sequence>
<proteinExistence type="predicted"/>
<dbReference type="Proteomes" id="UP000532769">
    <property type="component" value="Unassembled WGS sequence"/>
</dbReference>
<comment type="caution">
    <text evidence="1">The sequence shown here is derived from an EMBL/GenBank/DDBJ whole genome shotgun (WGS) entry which is preliminary data.</text>
</comment>
<name>A0A846ME05_9BACL</name>
<reference evidence="1 2" key="1">
    <citation type="submission" date="2020-03" db="EMBL/GenBank/DDBJ databases">
        <title>Genomic Encyclopedia of Archaeal and Bacterial Type Strains, Phase II (KMG-II): from individual species to whole genera.</title>
        <authorList>
            <person name="Goeker M."/>
        </authorList>
    </citation>
    <scope>NUCLEOTIDE SEQUENCE [LARGE SCALE GENOMIC DNA]</scope>
    <source>
        <strain evidence="1 2">DSM 4749</strain>
    </source>
</reference>
<protein>
    <submittedName>
        <fullName evidence="1">Uncharacterized protein</fullName>
    </submittedName>
</protein>
<dbReference type="RefSeq" id="WP_279587907.1">
    <property type="nucleotide sequence ID" value="NZ_JAASRS010000001.1"/>
</dbReference>
<keyword evidence="2" id="KW-1185">Reference proteome</keyword>
<gene>
    <name evidence="1" type="ORF">BDD39_000063</name>
</gene>
<evidence type="ECO:0000313" key="1">
    <source>
        <dbReference type="EMBL" id="NIK13553.1"/>
    </source>
</evidence>